<keyword evidence="1" id="KW-0472">Membrane</keyword>
<feature type="domain" description="CRAL-TRIO" evidence="2">
    <location>
        <begin position="23"/>
        <end position="155"/>
    </location>
</feature>
<name>A0AAD9MY12_9ANNE</name>
<evidence type="ECO:0000256" key="1">
    <source>
        <dbReference type="SAM" id="Phobius"/>
    </source>
</evidence>
<gene>
    <name evidence="3" type="ORF">LSH36_566g00071</name>
</gene>
<sequence>MSMWTKTLDTEADEINEIIDTGIILLLPDRDNDSHRVVLFKPGNIDPGNKILFTAFIRLFVIISYYNFFCDEMTQVHGIAFVSDWMGHTIANEMKIPLDFKRHMSTLLSILPEEYLPDDYNGPSPVSIKDMKDFLKAKIRDPKIRERIKYLSSEEFFINIKEKDTEVPSASFRKLNTD</sequence>
<dbReference type="SUPFAM" id="SSF52087">
    <property type="entry name" value="CRAL/TRIO domain"/>
    <property type="match status" value="1"/>
</dbReference>
<accession>A0AAD9MY12</accession>
<dbReference type="Gene3D" id="3.40.525.10">
    <property type="entry name" value="CRAL-TRIO lipid binding domain"/>
    <property type="match status" value="1"/>
</dbReference>
<evidence type="ECO:0000313" key="3">
    <source>
        <dbReference type="EMBL" id="KAK2147159.1"/>
    </source>
</evidence>
<reference evidence="3" key="1">
    <citation type="journal article" date="2023" name="Mol. Biol. Evol.">
        <title>Third-Generation Sequencing Reveals the Adaptive Role of the Epigenome in Three Deep-Sea Polychaetes.</title>
        <authorList>
            <person name="Perez M."/>
            <person name="Aroh O."/>
            <person name="Sun Y."/>
            <person name="Lan Y."/>
            <person name="Juniper S.K."/>
            <person name="Young C.R."/>
            <person name="Angers B."/>
            <person name="Qian P.Y."/>
        </authorList>
    </citation>
    <scope>NUCLEOTIDE SEQUENCE</scope>
    <source>
        <strain evidence="3">P08H-3</strain>
    </source>
</reference>
<dbReference type="EMBL" id="JAODUP010000566">
    <property type="protein sequence ID" value="KAK2147159.1"/>
    <property type="molecule type" value="Genomic_DNA"/>
</dbReference>
<dbReference type="Pfam" id="PF00650">
    <property type="entry name" value="CRAL_TRIO"/>
    <property type="match status" value="1"/>
</dbReference>
<dbReference type="InterPro" id="IPR036865">
    <property type="entry name" value="CRAL-TRIO_dom_sf"/>
</dbReference>
<evidence type="ECO:0000313" key="4">
    <source>
        <dbReference type="Proteomes" id="UP001208570"/>
    </source>
</evidence>
<dbReference type="InterPro" id="IPR001251">
    <property type="entry name" value="CRAL-TRIO_dom"/>
</dbReference>
<comment type="caution">
    <text evidence="3">The sequence shown here is derived from an EMBL/GenBank/DDBJ whole genome shotgun (WGS) entry which is preliminary data.</text>
</comment>
<keyword evidence="4" id="KW-1185">Reference proteome</keyword>
<dbReference type="AlphaFoldDB" id="A0AAD9MY12"/>
<keyword evidence="1" id="KW-1133">Transmembrane helix</keyword>
<dbReference type="Proteomes" id="UP001208570">
    <property type="component" value="Unassembled WGS sequence"/>
</dbReference>
<proteinExistence type="predicted"/>
<organism evidence="3 4">
    <name type="scientific">Paralvinella palmiformis</name>
    <dbReference type="NCBI Taxonomy" id="53620"/>
    <lineage>
        <taxon>Eukaryota</taxon>
        <taxon>Metazoa</taxon>
        <taxon>Spiralia</taxon>
        <taxon>Lophotrochozoa</taxon>
        <taxon>Annelida</taxon>
        <taxon>Polychaeta</taxon>
        <taxon>Sedentaria</taxon>
        <taxon>Canalipalpata</taxon>
        <taxon>Terebellida</taxon>
        <taxon>Terebelliformia</taxon>
        <taxon>Alvinellidae</taxon>
        <taxon>Paralvinella</taxon>
    </lineage>
</organism>
<keyword evidence="1" id="KW-0812">Transmembrane</keyword>
<evidence type="ECO:0000259" key="2">
    <source>
        <dbReference type="Pfam" id="PF00650"/>
    </source>
</evidence>
<feature type="transmembrane region" description="Helical" evidence="1">
    <location>
        <begin position="51"/>
        <end position="69"/>
    </location>
</feature>
<protein>
    <recommendedName>
        <fullName evidence="2">CRAL-TRIO domain-containing protein</fullName>
    </recommendedName>
</protein>